<dbReference type="EMBL" id="JAHUTJ010049371">
    <property type="protein sequence ID" value="MED6282993.1"/>
    <property type="molecule type" value="Genomic_DNA"/>
</dbReference>
<protein>
    <recommendedName>
        <fullName evidence="4">Secreted protein</fullName>
    </recommendedName>
</protein>
<proteinExistence type="predicted"/>
<evidence type="ECO:0000313" key="2">
    <source>
        <dbReference type="EMBL" id="MED6282993.1"/>
    </source>
</evidence>
<organism evidence="2 3">
    <name type="scientific">Characodon lateralis</name>
    <dbReference type="NCBI Taxonomy" id="208331"/>
    <lineage>
        <taxon>Eukaryota</taxon>
        <taxon>Metazoa</taxon>
        <taxon>Chordata</taxon>
        <taxon>Craniata</taxon>
        <taxon>Vertebrata</taxon>
        <taxon>Euteleostomi</taxon>
        <taxon>Actinopterygii</taxon>
        <taxon>Neopterygii</taxon>
        <taxon>Teleostei</taxon>
        <taxon>Neoteleostei</taxon>
        <taxon>Acanthomorphata</taxon>
        <taxon>Ovalentaria</taxon>
        <taxon>Atherinomorphae</taxon>
        <taxon>Cyprinodontiformes</taxon>
        <taxon>Goodeidae</taxon>
        <taxon>Characodon</taxon>
    </lineage>
</organism>
<comment type="caution">
    <text evidence="2">The sequence shown here is derived from an EMBL/GenBank/DDBJ whole genome shotgun (WGS) entry which is preliminary data.</text>
</comment>
<feature type="chain" id="PRO_5046787341" description="Secreted protein" evidence="1">
    <location>
        <begin position="34"/>
        <end position="113"/>
    </location>
</feature>
<keyword evidence="1" id="KW-0732">Signal</keyword>
<name>A0ABU7E6W8_9TELE</name>
<evidence type="ECO:0008006" key="4">
    <source>
        <dbReference type="Google" id="ProtNLM"/>
    </source>
</evidence>
<gene>
    <name evidence="2" type="ORF">CHARACLAT_004127</name>
</gene>
<sequence length="113" mass="12740">TRNASQSLSPPLSVFLCFCLFTCLYFSTPSVRSCLTPSLCMSMMRGELKVVDSMFVVSSEVSRHLSEVTQLILYSPCQLPINFYSFVVRPRLFKLSCHNASLSRNKALLYGKL</sequence>
<feature type="non-terminal residue" evidence="2">
    <location>
        <position position="1"/>
    </location>
</feature>
<keyword evidence="3" id="KW-1185">Reference proteome</keyword>
<evidence type="ECO:0000313" key="3">
    <source>
        <dbReference type="Proteomes" id="UP001352852"/>
    </source>
</evidence>
<evidence type="ECO:0000256" key="1">
    <source>
        <dbReference type="SAM" id="SignalP"/>
    </source>
</evidence>
<accession>A0ABU7E6W8</accession>
<dbReference type="Proteomes" id="UP001352852">
    <property type="component" value="Unassembled WGS sequence"/>
</dbReference>
<reference evidence="2 3" key="1">
    <citation type="submission" date="2021-06" db="EMBL/GenBank/DDBJ databases">
        <authorList>
            <person name="Palmer J.M."/>
        </authorList>
    </citation>
    <scope>NUCLEOTIDE SEQUENCE [LARGE SCALE GENOMIC DNA]</scope>
    <source>
        <strain evidence="2 3">CL_MEX2019</strain>
        <tissue evidence="2">Muscle</tissue>
    </source>
</reference>
<feature type="signal peptide" evidence="1">
    <location>
        <begin position="1"/>
        <end position="33"/>
    </location>
</feature>